<evidence type="ECO:0000313" key="8">
    <source>
        <dbReference type="Proteomes" id="UP000214746"/>
    </source>
</evidence>
<keyword evidence="6" id="KW-0732">Signal</keyword>
<accession>A0A2W1NUV4</accession>
<dbReference type="GO" id="GO:0051539">
    <property type="term" value="F:4 iron, 4 sulfur cluster binding"/>
    <property type="evidence" value="ECO:0007669"/>
    <property type="project" value="UniProtKB-KW"/>
</dbReference>
<keyword evidence="4" id="KW-0408">Iron</keyword>
<name>A0A2W1NUV4_PAEXE</name>
<organism evidence="7 8">
    <name type="scientific">Paenibacillus xerothermodurans</name>
    <dbReference type="NCBI Taxonomy" id="1977292"/>
    <lineage>
        <taxon>Bacteria</taxon>
        <taxon>Bacillati</taxon>
        <taxon>Bacillota</taxon>
        <taxon>Bacilli</taxon>
        <taxon>Bacillales</taxon>
        <taxon>Paenibacillaceae</taxon>
        <taxon>Paenibacillus</taxon>
    </lineage>
</organism>
<keyword evidence="8" id="KW-1185">Reference proteome</keyword>
<evidence type="ECO:0000256" key="6">
    <source>
        <dbReference type="SAM" id="SignalP"/>
    </source>
</evidence>
<dbReference type="GO" id="GO:0046872">
    <property type="term" value="F:metal ion binding"/>
    <property type="evidence" value="ECO:0007669"/>
    <property type="project" value="UniProtKB-KW"/>
</dbReference>
<gene>
    <name evidence="7" type="ORF">CBW46_018150</name>
</gene>
<evidence type="ECO:0000256" key="5">
    <source>
        <dbReference type="ARBA" id="ARBA00023014"/>
    </source>
</evidence>
<evidence type="ECO:0000256" key="3">
    <source>
        <dbReference type="ARBA" id="ARBA00023002"/>
    </source>
</evidence>
<feature type="chain" id="PRO_5016017105" evidence="6">
    <location>
        <begin position="36"/>
        <end position="655"/>
    </location>
</feature>
<reference evidence="7" key="1">
    <citation type="submission" date="2018-06" db="EMBL/GenBank/DDBJ databases">
        <title>Paenibacillus xerothermodurans sp. nov. an extremely dry heat resistant spore forming bacterium isolated from the soil of Cape Canaveral, Florida.</title>
        <authorList>
            <person name="Seuylemezian A."/>
            <person name="Kaur N."/>
            <person name="Patil P."/>
            <person name="Patil P."/>
            <person name="Mayilraj S."/>
            <person name="Vaishampayan P."/>
        </authorList>
    </citation>
    <scope>NUCLEOTIDE SEQUENCE [LARGE SCALE GENOMIC DNA]</scope>
    <source>
        <strain evidence="7">ATCC 27380</strain>
    </source>
</reference>
<dbReference type="Pfam" id="PF12831">
    <property type="entry name" value="FAD_oxidored"/>
    <property type="match status" value="1"/>
</dbReference>
<evidence type="ECO:0000313" key="7">
    <source>
        <dbReference type="EMBL" id="PZE19462.1"/>
    </source>
</evidence>
<evidence type="ECO:0000256" key="1">
    <source>
        <dbReference type="ARBA" id="ARBA00022485"/>
    </source>
</evidence>
<dbReference type="Proteomes" id="UP000214746">
    <property type="component" value="Unassembled WGS sequence"/>
</dbReference>
<keyword evidence="2" id="KW-0479">Metal-binding</keyword>
<dbReference type="RefSeq" id="WP_089201386.1">
    <property type="nucleotide sequence ID" value="NZ_NHRJ02000016.1"/>
</dbReference>
<dbReference type="InterPro" id="IPR039650">
    <property type="entry name" value="HdrA-like"/>
</dbReference>
<keyword evidence="3" id="KW-0560">Oxidoreductase</keyword>
<dbReference type="EMBL" id="NHRJ02000016">
    <property type="protein sequence ID" value="PZE19462.1"/>
    <property type="molecule type" value="Genomic_DNA"/>
</dbReference>
<evidence type="ECO:0000256" key="2">
    <source>
        <dbReference type="ARBA" id="ARBA00022723"/>
    </source>
</evidence>
<proteinExistence type="predicted"/>
<feature type="signal peptide" evidence="6">
    <location>
        <begin position="1"/>
        <end position="35"/>
    </location>
</feature>
<protein>
    <submittedName>
        <fullName evidence="7">FAD-dependent oxidoreductase</fullName>
    </submittedName>
</protein>
<dbReference type="GO" id="GO:0016491">
    <property type="term" value="F:oxidoreductase activity"/>
    <property type="evidence" value="ECO:0007669"/>
    <property type="project" value="UniProtKB-KW"/>
</dbReference>
<dbReference type="InterPro" id="IPR036188">
    <property type="entry name" value="FAD/NAD-bd_sf"/>
</dbReference>
<keyword evidence="5" id="KW-0411">Iron-sulfur</keyword>
<evidence type="ECO:0000256" key="4">
    <source>
        <dbReference type="ARBA" id="ARBA00023004"/>
    </source>
</evidence>
<dbReference type="OrthoDB" id="9777740at2"/>
<keyword evidence="1" id="KW-0004">4Fe-4S</keyword>
<dbReference type="SUPFAM" id="SSF51905">
    <property type="entry name" value="FAD/NAD(P)-binding domain"/>
    <property type="match status" value="1"/>
</dbReference>
<dbReference type="PANTHER" id="PTHR43498">
    <property type="entry name" value="FERREDOXIN:COB-COM HETERODISULFIDE REDUCTASE SUBUNIT A"/>
    <property type="match status" value="1"/>
</dbReference>
<comment type="caution">
    <text evidence="7">The sequence shown here is derived from an EMBL/GenBank/DDBJ whole genome shotgun (WGS) entry which is preliminary data.</text>
</comment>
<dbReference type="AlphaFoldDB" id="A0A2W1NUV4"/>
<dbReference type="Gene3D" id="3.50.50.60">
    <property type="entry name" value="FAD/NAD(P)-binding domain"/>
    <property type="match status" value="1"/>
</dbReference>
<dbReference type="PANTHER" id="PTHR43498:SF1">
    <property type="entry name" value="COB--COM HETERODISULFIDE REDUCTASE IRON-SULFUR SUBUNIT A"/>
    <property type="match status" value="1"/>
</dbReference>
<sequence>MGRAGYSTGNKKGWLLVTAALVLIAAAGWAVYAYAADQAQSSGPGQVQTLMEVKSTKEIKDSYDVIVVGTDPEGIAAAISAARNGMKTLFVESRDRKALGGLLTEGWLNSLDMNYEPASGLLHNEIMNKGIFTEWYAKIEGDSFDVTTAANAFYDMVAKEKNIDLLMHAKNIEPQLADAASTGAGSKKITGLAITKSDGGRQIVQAKAVIDATQDGDIAAATGVPYTRGREDLGDPNSRMAVTAVFRLSNITPERWEKFAKIVAAEDKGRGSYGVNERSLWGLVKMQHYPAVNRERVKMRGLNGGRLNDNTMLVNALQIFDVDPFDPKSREEAIQIAKDELPHILAYLKQQYPDFEGVELAGVAPELYVRESRHIIGEYRLSIIDLLENRDHWDRIAFGGYPVDIQRVTPADNGVVVMDPDKYAIPFRSIVPLKVDGLLVVGRAASYDTLPHGSARVVPVGMAEGEAAGAAVKIASQHNMTFRQMAASKETIAQLQEQLNKQGMDLKPYKLDPKPYMQHKSYQGLKTAVSLGLAAGAYKNEYALDDASNQKRLANQLEILRKFNPAMLAGSPSAVIAKVNQPEKQPVSLDTAAQMVAALLKLNTGQAAGDAVNKLKSNGYLTQATVDGIADQKKLTNGDTYMLIHDLFRQLAPAK</sequence>